<keyword evidence="3" id="KW-1185">Reference proteome</keyword>
<evidence type="ECO:0000313" key="3">
    <source>
        <dbReference type="Proteomes" id="UP000708208"/>
    </source>
</evidence>
<accession>A0A8J2LEW6</accession>
<dbReference type="EMBL" id="CAJVCH010506769">
    <property type="protein sequence ID" value="CAG7821328.1"/>
    <property type="molecule type" value="Genomic_DNA"/>
</dbReference>
<evidence type="ECO:0000313" key="2">
    <source>
        <dbReference type="EMBL" id="CAG7821328.1"/>
    </source>
</evidence>
<feature type="region of interest" description="Disordered" evidence="1">
    <location>
        <begin position="1"/>
        <end position="25"/>
    </location>
</feature>
<feature type="compositionally biased region" description="Basic and acidic residues" evidence="1">
    <location>
        <begin position="77"/>
        <end position="87"/>
    </location>
</feature>
<protein>
    <submittedName>
        <fullName evidence="2">Uncharacterized protein</fullName>
    </submittedName>
</protein>
<comment type="caution">
    <text evidence="2">The sequence shown here is derived from an EMBL/GenBank/DDBJ whole genome shotgun (WGS) entry which is preliminary data.</text>
</comment>
<gene>
    <name evidence="2" type="ORF">AFUS01_LOCUS31671</name>
</gene>
<dbReference type="Proteomes" id="UP000708208">
    <property type="component" value="Unassembled WGS sequence"/>
</dbReference>
<feature type="region of interest" description="Disordered" evidence="1">
    <location>
        <begin position="65"/>
        <end position="103"/>
    </location>
</feature>
<dbReference type="AlphaFoldDB" id="A0A8J2LEW6"/>
<name>A0A8J2LEW6_9HEXA</name>
<reference evidence="2" key="1">
    <citation type="submission" date="2021-06" db="EMBL/GenBank/DDBJ databases">
        <authorList>
            <person name="Hodson N. C."/>
            <person name="Mongue J. A."/>
            <person name="Jaron S. K."/>
        </authorList>
    </citation>
    <scope>NUCLEOTIDE SEQUENCE</scope>
</reference>
<feature type="compositionally biased region" description="Basic and acidic residues" evidence="1">
    <location>
        <begin position="10"/>
        <end position="25"/>
    </location>
</feature>
<sequence length="564" mass="63420">MEEEDDVVPDGDRSDPEVPTKTEEKNIFEVKVLTSNAKTSETQTAKKFEKVLDYLTTEKLSSDPDADAGLSDLFPDWTHDPSKRKETPGSSRNKNNKAKNANNFNNMYKVRKAGLPREAIITPKNANTTQWGTEFSILSISRCCNILPIENVCRETVTTITFSNYTMFQNVLTFVQKCPNLKELSFINIKLNPRNRIGSSNHNIYCNNLTSLSFCCSQQPLSSQEYSLLDFFHRSVSCPQLKSFAFSGVDMLPPKSEVSEASPNPLQTTLSSPSLESVEPKVEVKPINALPKFDPSLVGLFLIKNHPSLKFISCGGSGCRIFDRGMDTDHSEMIKTVQIDSIKFGVTTKGMEYILQAQNSLKSLTCCGFTSEISPKFNRTICSCIDKNFRTLHSVAIFPCIISNNLVNGTYEDIYALNCQVFEGCFALQKLYISVNYAESEKAAQHPCGTILNMNLLPVNLVHVEIYTSEFHQKELQMFAECFPNLQKLKRLALSSSSKNLYTVEPSWLQALLALPKILTLDFLGGHVTNTAWFQKYMELNHEDIIVTTDDTMISLYKRSYLPN</sequence>
<evidence type="ECO:0000256" key="1">
    <source>
        <dbReference type="SAM" id="MobiDB-lite"/>
    </source>
</evidence>
<organism evidence="2 3">
    <name type="scientific">Allacma fusca</name>
    <dbReference type="NCBI Taxonomy" id="39272"/>
    <lineage>
        <taxon>Eukaryota</taxon>
        <taxon>Metazoa</taxon>
        <taxon>Ecdysozoa</taxon>
        <taxon>Arthropoda</taxon>
        <taxon>Hexapoda</taxon>
        <taxon>Collembola</taxon>
        <taxon>Symphypleona</taxon>
        <taxon>Sminthuridae</taxon>
        <taxon>Allacma</taxon>
    </lineage>
</organism>
<proteinExistence type="predicted"/>